<evidence type="ECO:0000256" key="5">
    <source>
        <dbReference type="PROSITE-ProRule" id="PRU01240"/>
    </source>
</evidence>
<feature type="active site" description="Charge relay system" evidence="5">
    <location>
        <position position="199"/>
    </location>
</feature>
<organism evidence="11 12">
    <name type="scientific">Streptomyces cremeus</name>
    <dbReference type="NCBI Taxonomy" id="66881"/>
    <lineage>
        <taxon>Bacteria</taxon>
        <taxon>Bacillati</taxon>
        <taxon>Actinomycetota</taxon>
        <taxon>Actinomycetes</taxon>
        <taxon>Kitasatosporales</taxon>
        <taxon>Streptomycetaceae</taxon>
        <taxon>Streptomyces</taxon>
    </lineage>
</organism>
<dbReference type="Gene3D" id="3.30.70.80">
    <property type="entry name" value="Peptidase S8 propeptide/proteinase inhibitor I9"/>
    <property type="match status" value="1"/>
</dbReference>
<dbReference type="GO" id="GO:0016787">
    <property type="term" value="F:hydrolase activity"/>
    <property type="evidence" value="ECO:0007669"/>
    <property type="project" value="UniProtKB-KW"/>
</dbReference>
<feature type="domain" description="Inhibitor I9" evidence="10">
    <location>
        <begin position="78"/>
        <end position="124"/>
    </location>
</feature>
<evidence type="ECO:0000256" key="4">
    <source>
        <dbReference type="ARBA" id="ARBA00022825"/>
    </source>
</evidence>
<dbReference type="InterPro" id="IPR036852">
    <property type="entry name" value="Peptidase_S8/S53_dom_sf"/>
</dbReference>
<dbReference type="EMBL" id="JBHMCR010000009">
    <property type="protein sequence ID" value="MFB9521534.1"/>
    <property type="molecule type" value="Genomic_DNA"/>
</dbReference>
<feature type="domain" description="Peptidase S8/S53" evidence="9">
    <location>
        <begin position="157"/>
        <end position="385"/>
    </location>
</feature>
<dbReference type="PROSITE" id="PS51892">
    <property type="entry name" value="SUBTILASE"/>
    <property type="match status" value="1"/>
</dbReference>
<reference evidence="11 12" key="1">
    <citation type="submission" date="2024-09" db="EMBL/GenBank/DDBJ databases">
        <authorList>
            <person name="Sun Q."/>
            <person name="Mori K."/>
        </authorList>
    </citation>
    <scope>NUCLEOTIDE SEQUENCE [LARGE SCALE GENOMIC DNA]</scope>
    <source>
        <strain evidence="11 12">JCM 4362</strain>
    </source>
</reference>
<evidence type="ECO:0000256" key="1">
    <source>
        <dbReference type="ARBA" id="ARBA00011073"/>
    </source>
</evidence>
<protein>
    <submittedName>
        <fullName evidence="11">S8 family peptidase</fullName>
        <ecNumber evidence="11">3.4.-.-</ecNumber>
    </submittedName>
</protein>
<dbReference type="InterPro" id="IPR050131">
    <property type="entry name" value="Peptidase_S8_subtilisin-like"/>
</dbReference>
<dbReference type="PROSITE" id="PS00136">
    <property type="entry name" value="SUBTILASE_ASP"/>
    <property type="match status" value="1"/>
</dbReference>
<dbReference type="InterPro" id="IPR010259">
    <property type="entry name" value="S8pro/Inhibitor_I9"/>
</dbReference>
<comment type="similarity">
    <text evidence="1 5 6">Belongs to the peptidase S8 family.</text>
</comment>
<dbReference type="PRINTS" id="PR00723">
    <property type="entry name" value="SUBTILISIN"/>
</dbReference>
<dbReference type="InterPro" id="IPR015500">
    <property type="entry name" value="Peptidase_S8_subtilisin-rel"/>
</dbReference>
<dbReference type="PANTHER" id="PTHR43806:SF11">
    <property type="entry name" value="CEREVISIN-RELATED"/>
    <property type="match status" value="1"/>
</dbReference>
<evidence type="ECO:0000259" key="10">
    <source>
        <dbReference type="Pfam" id="PF05922"/>
    </source>
</evidence>
<dbReference type="CDD" id="cd04077">
    <property type="entry name" value="Peptidases_S8_PCSK9_ProteinaseK_like"/>
    <property type="match status" value="1"/>
</dbReference>
<evidence type="ECO:0000256" key="8">
    <source>
        <dbReference type="SAM" id="SignalP"/>
    </source>
</evidence>
<dbReference type="InterPro" id="IPR000209">
    <property type="entry name" value="Peptidase_S8/S53_dom"/>
</dbReference>
<dbReference type="Pfam" id="PF05922">
    <property type="entry name" value="Inhibitor_I9"/>
    <property type="match status" value="1"/>
</dbReference>
<feature type="region of interest" description="Disordered" evidence="7">
    <location>
        <begin position="386"/>
        <end position="407"/>
    </location>
</feature>
<evidence type="ECO:0000313" key="11">
    <source>
        <dbReference type="EMBL" id="MFB9521534.1"/>
    </source>
</evidence>
<feature type="chain" id="PRO_5046790568" evidence="8">
    <location>
        <begin position="22"/>
        <end position="423"/>
    </location>
</feature>
<evidence type="ECO:0000313" key="12">
    <source>
        <dbReference type="Proteomes" id="UP001589718"/>
    </source>
</evidence>
<keyword evidence="8" id="KW-0732">Signal</keyword>
<keyword evidence="3 5" id="KW-0378">Hydrolase</keyword>
<evidence type="ECO:0000256" key="3">
    <source>
        <dbReference type="ARBA" id="ARBA00022801"/>
    </source>
</evidence>
<dbReference type="Proteomes" id="UP001589718">
    <property type="component" value="Unassembled WGS sequence"/>
</dbReference>
<dbReference type="InterPro" id="IPR023828">
    <property type="entry name" value="Peptidase_S8_Ser-AS"/>
</dbReference>
<feature type="signal peptide" evidence="8">
    <location>
        <begin position="1"/>
        <end position="21"/>
    </location>
</feature>
<sequence>MTRTRQYCRRLAGACAAVALAAGLPAVTPPARADAPPAEGRVLGAGAPGSVADSYLVTLRSGPDGVRASSGAGKGIAQKYGVRISHTYHRVLNGYAVRADPAQARRLAADPRVASVAQDTAVSLRRTQPDPPSWGLDRIDQRDLPPDGSYTWPESAGAGVHVYVIDSGLRTTHRDFGGRASSGWDFVENDPVAQDTNGHGTHVAATAVGERYGVAKKAEVVGVRVLDGEGGGTTASVIAGIDWVARNARRPAVANMSLGGVANGRLDAAVRNAIGTGVTFVLAAGNDTLPASLFSPGRVAEGITVGATDIRDRRADFSNWGARLDLFAPGVDIVSALSSDDTASGVSSGTSMAAPHATGAAALHLADHPGASPAEVGEALTDQAVRGRVRGPGPGSPNRLLQVGGQAAGPRPYVNNWPYPADG</sequence>
<proteinExistence type="inferred from homology"/>
<dbReference type="Gene3D" id="3.40.50.200">
    <property type="entry name" value="Peptidase S8/S53 domain"/>
    <property type="match status" value="1"/>
</dbReference>
<dbReference type="EC" id="3.4.-.-" evidence="11"/>
<dbReference type="RefSeq" id="WP_345228325.1">
    <property type="nucleotide sequence ID" value="NZ_BAAAXE010000015.1"/>
</dbReference>
<dbReference type="SUPFAM" id="SSF54897">
    <property type="entry name" value="Protease propeptides/inhibitors"/>
    <property type="match status" value="1"/>
</dbReference>
<feature type="active site" description="Charge relay system" evidence="5">
    <location>
        <position position="351"/>
    </location>
</feature>
<keyword evidence="12" id="KW-1185">Reference proteome</keyword>
<feature type="region of interest" description="Disordered" evidence="7">
    <location>
        <begin position="120"/>
        <end position="142"/>
    </location>
</feature>
<evidence type="ECO:0000259" key="9">
    <source>
        <dbReference type="Pfam" id="PF00082"/>
    </source>
</evidence>
<dbReference type="InterPro" id="IPR034193">
    <property type="entry name" value="PCSK9_ProteinaseK-like"/>
</dbReference>
<comment type="caution">
    <text evidence="11">The sequence shown here is derived from an EMBL/GenBank/DDBJ whole genome shotgun (WGS) entry which is preliminary data.</text>
</comment>
<keyword evidence="4 5" id="KW-0720">Serine protease</keyword>
<keyword evidence="2 5" id="KW-0645">Protease</keyword>
<gene>
    <name evidence="11" type="ORF">ACFFTU_16440</name>
</gene>
<dbReference type="PROSITE" id="PS00138">
    <property type="entry name" value="SUBTILASE_SER"/>
    <property type="match status" value="1"/>
</dbReference>
<dbReference type="PANTHER" id="PTHR43806">
    <property type="entry name" value="PEPTIDASE S8"/>
    <property type="match status" value="1"/>
</dbReference>
<evidence type="ECO:0000256" key="2">
    <source>
        <dbReference type="ARBA" id="ARBA00022670"/>
    </source>
</evidence>
<evidence type="ECO:0000256" key="6">
    <source>
        <dbReference type="RuleBase" id="RU003355"/>
    </source>
</evidence>
<dbReference type="InterPro" id="IPR023827">
    <property type="entry name" value="Peptidase_S8_Asp-AS"/>
</dbReference>
<dbReference type="SUPFAM" id="SSF52743">
    <property type="entry name" value="Subtilisin-like"/>
    <property type="match status" value="1"/>
</dbReference>
<evidence type="ECO:0000256" key="7">
    <source>
        <dbReference type="SAM" id="MobiDB-lite"/>
    </source>
</evidence>
<dbReference type="InterPro" id="IPR037045">
    <property type="entry name" value="S8pro/Inhibitor_I9_sf"/>
</dbReference>
<feature type="active site" description="Charge relay system" evidence="5">
    <location>
        <position position="166"/>
    </location>
</feature>
<name>A0ABV5PEL0_STRCM</name>
<dbReference type="Pfam" id="PF00082">
    <property type="entry name" value="Peptidase_S8"/>
    <property type="match status" value="1"/>
</dbReference>
<accession>A0ABV5PEL0</accession>